<dbReference type="InterPro" id="IPR001680">
    <property type="entry name" value="WD40_rpt"/>
</dbReference>
<dbReference type="GO" id="GO:0016236">
    <property type="term" value="P:macroautophagy"/>
    <property type="evidence" value="ECO:0007669"/>
    <property type="project" value="InterPro"/>
</dbReference>
<dbReference type="SUPFAM" id="SSF50998">
    <property type="entry name" value="Quinoprotein alcohol dehydrogenase-like"/>
    <property type="match status" value="1"/>
</dbReference>
<dbReference type="GO" id="GO:0006623">
    <property type="term" value="P:protein targeting to vacuole"/>
    <property type="evidence" value="ECO:0007669"/>
    <property type="project" value="TreeGrafter"/>
</dbReference>
<dbReference type="GO" id="GO:0045324">
    <property type="term" value="P:late endosome to vacuole transport"/>
    <property type="evidence" value="ECO:0007669"/>
    <property type="project" value="InterPro"/>
</dbReference>
<dbReference type="PANTHER" id="PTHR17583:SF0">
    <property type="entry name" value="PHOSPHOINOSITIDE 3-KINASE REGULATORY SUBUNIT 4"/>
    <property type="match status" value="1"/>
</dbReference>
<dbReference type="PANTHER" id="PTHR17583">
    <property type="entry name" value="PHOSPHOINOSITIDE 3-KINASE REGULATORY SUBUNIT 4"/>
    <property type="match status" value="1"/>
</dbReference>
<feature type="repeat" description="WD" evidence="1">
    <location>
        <begin position="64"/>
        <end position="105"/>
    </location>
</feature>
<name>A0AAV1WTP0_LUPLU</name>
<dbReference type="Gene3D" id="2.130.10.10">
    <property type="entry name" value="YVTN repeat-like/Quinoprotein amine dehydrogenase"/>
    <property type="match status" value="1"/>
</dbReference>
<proteinExistence type="predicted"/>
<dbReference type="InterPro" id="IPR015943">
    <property type="entry name" value="WD40/YVTN_repeat-like_dom_sf"/>
</dbReference>
<dbReference type="PROSITE" id="PS50082">
    <property type="entry name" value="WD_REPEATS_2"/>
    <property type="match status" value="1"/>
</dbReference>
<dbReference type="GO" id="GO:0005770">
    <property type="term" value="C:late endosome"/>
    <property type="evidence" value="ECO:0007669"/>
    <property type="project" value="TreeGrafter"/>
</dbReference>
<feature type="transmembrane region" description="Helical" evidence="2">
    <location>
        <begin position="137"/>
        <end position="162"/>
    </location>
</feature>
<dbReference type="GO" id="GO:0004674">
    <property type="term" value="F:protein serine/threonine kinase activity"/>
    <property type="evidence" value="ECO:0007669"/>
    <property type="project" value="InterPro"/>
</dbReference>
<dbReference type="InterPro" id="IPR011047">
    <property type="entry name" value="Quinoprotein_ADH-like_sf"/>
</dbReference>
<dbReference type="PROSITE" id="PS50294">
    <property type="entry name" value="WD_REPEATS_REGION"/>
    <property type="match status" value="1"/>
</dbReference>
<evidence type="ECO:0000256" key="2">
    <source>
        <dbReference type="SAM" id="Phobius"/>
    </source>
</evidence>
<dbReference type="GO" id="GO:0034271">
    <property type="term" value="C:phosphatidylinositol 3-kinase complex, class III, type I"/>
    <property type="evidence" value="ECO:0007669"/>
    <property type="project" value="TreeGrafter"/>
</dbReference>
<keyword evidence="1" id="KW-0853">WD repeat</keyword>
<accession>A0AAV1WTP0</accession>
<comment type="caution">
    <text evidence="3">The sequence shown here is derived from an EMBL/GenBank/DDBJ whole genome shotgun (WGS) entry which is preliminary data.</text>
</comment>
<protein>
    <submittedName>
        <fullName evidence="3">Uncharacterized protein</fullName>
    </submittedName>
</protein>
<dbReference type="AlphaFoldDB" id="A0AAV1WTP0"/>
<keyword evidence="2" id="KW-0812">Transmembrane</keyword>
<keyword evidence="4" id="KW-1185">Reference proteome</keyword>
<dbReference type="EMBL" id="CAXHTB010000009">
    <property type="protein sequence ID" value="CAL0312517.1"/>
    <property type="molecule type" value="Genomic_DNA"/>
</dbReference>
<keyword evidence="2" id="KW-0472">Membrane</keyword>
<dbReference type="GO" id="GO:0034272">
    <property type="term" value="C:phosphatidylinositol 3-kinase complex, class III, type II"/>
    <property type="evidence" value="ECO:0007669"/>
    <property type="project" value="TreeGrafter"/>
</dbReference>
<dbReference type="GO" id="GO:0071561">
    <property type="term" value="C:nucleus-vacuole junction"/>
    <property type="evidence" value="ECO:0007669"/>
    <property type="project" value="TreeGrafter"/>
</dbReference>
<dbReference type="InterPro" id="IPR045162">
    <property type="entry name" value="Vps15-like"/>
</dbReference>
<gene>
    <name evidence="3" type="ORF">LLUT_LOCUS13577</name>
</gene>
<sequence>MDMHAMRISPAASDFPLQMSSLGVSSSSMPWAVHEQVSCSFGVSNDSKFYSVVYEPNGRENETAYEHHSAINDEAISADNGFFVTASDESTVKIWDSRKLEKDITFGSRLTYHLNESRGLGNVDKYSGIADITKKNYFSFFLLQTLLDLLLLGPLFMWLLVAMKFLLGMQRMVSVTSSSILGD</sequence>
<reference evidence="3 4" key="1">
    <citation type="submission" date="2024-03" db="EMBL/GenBank/DDBJ databases">
        <authorList>
            <person name="Martinez-Hernandez J."/>
        </authorList>
    </citation>
    <scope>NUCLEOTIDE SEQUENCE [LARGE SCALE GENOMIC DNA]</scope>
</reference>
<evidence type="ECO:0000256" key="1">
    <source>
        <dbReference type="PROSITE-ProRule" id="PRU00221"/>
    </source>
</evidence>
<organism evidence="3 4">
    <name type="scientific">Lupinus luteus</name>
    <name type="common">European yellow lupine</name>
    <dbReference type="NCBI Taxonomy" id="3873"/>
    <lineage>
        <taxon>Eukaryota</taxon>
        <taxon>Viridiplantae</taxon>
        <taxon>Streptophyta</taxon>
        <taxon>Embryophyta</taxon>
        <taxon>Tracheophyta</taxon>
        <taxon>Spermatophyta</taxon>
        <taxon>Magnoliopsida</taxon>
        <taxon>eudicotyledons</taxon>
        <taxon>Gunneridae</taxon>
        <taxon>Pentapetalae</taxon>
        <taxon>rosids</taxon>
        <taxon>fabids</taxon>
        <taxon>Fabales</taxon>
        <taxon>Fabaceae</taxon>
        <taxon>Papilionoideae</taxon>
        <taxon>50 kb inversion clade</taxon>
        <taxon>genistoids sensu lato</taxon>
        <taxon>core genistoids</taxon>
        <taxon>Genisteae</taxon>
        <taxon>Lupinus</taxon>
    </lineage>
</organism>
<keyword evidence="2" id="KW-1133">Transmembrane helix</keyword>
<dbReference type="Proteomes" id="UP001497480">
    <property type="component" value="Unassembled WGS sequence"/>
</dbReference>
<evidence type="ECO:0000313" key="4">
    <source>
        <dbReference type="Proteomes" id="UP001497480"/>
    </source>
</evidence>
<evidence type="ECO:0000313" key="3">
    <source>
        <dbReference type="EMBL" id="CAL0312517.1"/>
    </source>
</evidence>